<evidence type="ECO:0000259" key="5">
    <source>
        <dbReference type="Pfam" id="PF00535"/>
    </source>
</evidence>
<comment type="caution">
    <text evidence="6">The sequence shown here is derived from an EMBL/GenBank/DDBJ whole genome shotgun (WGS) entry which is preliminary data.</text>
</comment>
<dbReference type="InterPro" id="IPR029044">
    <property type="entry name" value="Nucleotide-diphossugar_trans"/>
</dbReference>
<keyword evidence="3" id="KW-0328">Glycosyltransferase</keyword>
<dbReference type="RefSeq" id="WP_023068930.1">
    <property type="nucleotide sequence ID" value="NZ_AUZM01000079.1"/>
</dbReference>
<keyword evidence="7" id="KW-1185">Reference proteome</keyword>
<name>U7QC83_9CYAN</name>
<gene>
    <name evidence="6" type="ORF">M595_5235</name>
</gene>
<evidence type="ECO:0000256" key="3">
    <source>
        <dbReference type="ARBA" id="ARBA00022676"/>
    </source>
</evidence>
<comment type="pathway">
    <text evidence="1">Cell wall biogenesis; cell wall polysaccharide biosynthesis.</text>
</comment>
<dbReference type="EMBL" id="AUZM01000079">
    <property type="protein sequence ID" value="ERT04822.1"/>
    <property type="molecule type" value="Genomic_DNA"/>
</dbReference>
<protein>
    <submittedName>
        <fullName evidence="6">Glycosyl transferase 2 family protein</fullName>
    </submittedName>
</protein>
<proteinExistence type="inferred from homology"/>
<dbReference type="Gene3D" id="3.90.550.10">
    <property type="entry name" value="Spore Coat Polysaccharide Biosynthesis Protein SpsA, Chain A"/>
    <property type="match status" value="1"/>
</dbReference>
<accession>U7QC83</accession>
<evidence type="ECO:0000313" key="6">
    <source>
        <dbReference type="EMBL" id="ERT04822.1"/>
    </source>
</evidence>
<dbReference type="OrthoDB" id="508564at2"/>
<feature type="domain" description="Glycosyltransferase 2-like" evidence="5">
    <location>
        <begin position="12"/>
        <end position="134"/>
    </location>
</feature>
<dbReference type="Pfam" id="PF00535">
    <property type="entry name" value="Glycos_transf_2"/>
    <property type="match status" value="1"/>
</dbReference>
<dbReference type="SUPFAM" id="SSF53448">
    <property type="entry name" value="Nucleotide-diphospho-sugar transferases"/>
    <property type="match status" value="1"/>
</dbReference>
<evidence type="ECO:0000256" key="1">
    <source>
        <dbReference type="ARBA" id="ARBA00004776"/>
    </source>
</evidence>
<dbReference type="PANTHER" id="PTHR43179">
    <property type="entry name" value="RHAMNOSYLTRANSFERASE WBBL"/>
    <property type="match status" value="1"/>
</dbReference>
<reference evidence="6 7" key="1">
    <citation type="journal article" date="2013" name="Front. Microbiol.">
        <title>Comparative genomic analyses of the cyanobacterium, Lyngbya aestuarii BL J, a powerful hydrogen producer.</title>
        <authorList>
            <person name="Kothari A."/>
            <person name="Vaughn M."/>
            <person name="Garcia-Pichel F."/>
        </authorList>
    </citation>
    <scope>NUCLEOTIDE SEQUENCE [LARGE SCALE GENOMIC DNA]</scope>
    <source>
        <strain evidence="6 7">BL J</strain>
    </source>
</reference>
<dbReference type="PANTHER" id="PTHR43179:SF12">
    <property type="entry name" value="GALACTOFURANOSYLTRANSFERASE GLFT2"/>
    <property type="match status" value="1"/>
</dbReference>
<comment type="similarity">
    <text evidence="2">Belongs to the glycosyltransferase 2 family.</text>
</comment>
<evidence type="ECO:0000256" key="4">
    <source>
        <dbReference type="ARBA" id="ARBA00022679"/>
    </source>
</evidence>
<evidence type="ECO:0000313" key="7">
    <source>
        <dbReference type="Proteomes" id="UP000017127"/>
    </source>
</evidence>
<organism evidence="6 7">
    <name type="scientific">Lyngbya aestuarii BL J</name>
    <dbReference type="NCBI Taxonomy" id="1348334"/>
    <lineage>
        <taxon>Bacteria</taxon>
        <taxon>Bacillati</taxon>
        <taxon>Cyanobacteriota</taxon>
        <taxon>Cyanophyceae</taxon>
        <taxon>Oscillatoriophycideae</taxon>
        <taxon>Oscillatoriales</taxon>
        <taxon>Microcoleaceae</taxon>
        <taxon>Lyngbya</taxon>
    </lineage>
</organism>
<dbReference type="GO" id="GO:0016757">
    <property type="term" value="F:glycosyltransferase activity"/>
    <property type="evidence" value="ECO:0007669"/>
    <property type="project" value="UniProtKB-KW"/>
</dbReference>
<sequence>MNNPEISTEKVTVGIINYNGKLHLAETIQSIQALNYPDVEIIIADNLSTDGSREWLEEHFPEVCCLYLDSNRGPAGARNAILQQVETNYILFLDNDITVEADTLTRLMQVIKTVPRTAVCHPEICDPNDEFVYHYNGGWIHYLGAYISRNNDVEERPEYEIFDAVSGAALLVEREAALAVGGFDEDYFFNWEDGDFVLRLTLAGYLCLNVPHAIVHHKGKARGTSKAYYMVRNRWFFMLKLYSWKTLILIAPMLFVFEISQALLLLVKGNWIDYWKANLEVIQTLPKTLEKRQAFQKLKLKHDRDWLRADSIYIPKSIIKSNSPIAKLNNLGVNLLNAYWRVICPLC</sequence>
<dbReference type="InterPro" id="IPR001173">
    <property type="entry name" value="Glyco_trans_2-like"/>
</dbReference>
<dbReference type="AlphaFoldDB" id="U7QC83"/>
<keyword evidence="4 6" id="KW-0808">Transferase</keyword>
<evidence type="ECO:0000256" key="2">
    <source>
        <dbReference type="ARBA" id="ARBA00006739"/>
    </source>
</evidence>
<dbReference type="CDD" id="cd04186">
    <property type="entry name" value="GT_2_like_c"/>
    <property type="match status" value="1"/>
</dbReference>
<dbReference type="Proteomes" id="UP000017127">
    <property type="component" value="Unassembled WGS sequence"/>
</dbReference>